<evidence type="ECO:0000256" key="2">
    <source>
        <dbReference type="ARBA" id="ARBA00022692"/>
    </source>
</evidence>
<feature type="transmembrane region" description="Helical" evidence="5">
    <location>
        <begin position="250"/>
        <end position="270"/>
    </location>
</feature>
<feature type="transmembrane region" description="Helical" evidence="5">
    <location>
        <begin position="164"/>
        <end position="188"/>
    </location>
</feature>
<name>A0A9W8YS99_9PEZI</name>
<dbReference type="GO" id="GO:0000324">
    <property type="term" value="C:fungal-type vacuole"/>
    <property type="evidence" value="ECO:0007669"/>
    <property type="project" value="TreeGrafter"/>
</dbReference>
<dbReference type="EMBL" id="JAPEVB010000003">
    <property type="protein sequence ID" value="KAJ4390645.1"/>
    <property type="molecule type" value="Genomic_DNA"/>
</dbReference>
<sequence length="299" mass="32734">MSGDCTSVTPECPVEATTLGYYPNKPLNIVIAVLFGIAAVIALVLGIRKRSWSYMSFLVVGCILEMAGYIGRVLMSNNPWDSGAFQLQIVTIILAPTVVCISLYLTLKRLTSNINPELSRIRPRLYPLIFCPSDVACLVVQAIGGGLAASGETNLKLLNDGNHMIIAGVALQVVVLLAFGGLCADYMFRARRWVRSSEATDEARTLWADRRFRIFRFTTMVAYAAVQIRCIYRIVEFAGGWGNHIMQDQASFVVLDSFLMLICVFLLACFPPDIFVRVRSSTAGGDSSAEETKASSPVP</sequence>
<keyword evidence="2 5" id="KW-0812">Transmembrane</keyword>
<keyword evidence="7" id="KW-1185">Reference proteome</keyword>
<reference evidence="6" key="1">
    <citation type="submission" date="2022-10" db="EMBL/GenBank/DDBJ databases">
        <title>Tapping the CABI collections for fungal endophytes: first genome assemblies for Collariella, Neodidymelliopsis, Ascochyta clinopodiicola, Didymella pomorum, Didymosphaeria variabile, Neocosmospora piperis and Neocucurbitaria cava.</title>
        <authorList>
            <person name="Hill R."/>
        </authorList>
    </citation>
    <scope>NUCLEOTIDE SEQUENCE</scope>
    <source>
        <strain evidence="6">IMI 355082</strain>
    </source>
</reference>
<evidence type="ECO:0008006" key="8">
    <source>
        <dbReference type="Google" id="ProtNLM"/>
    </source>
</evidence>
<evidence type="ECO:0000313" key="7">
    <source>
        <dbReference type="Proteomes" id="UP001140453"/>
    </source>
</evidence>
<feature type="transmembrane region" description="Helical" evidence="5">
    <location>
        <begin position="87"/>
        <end position="105"/>
    </location>
</feature>
<feature type="transmembrane region" description="Helical" evidence="5">
    <location>
        <begin position="214"/>
        <end position="235"/>
    </location>
</feature>
<dbReference type="PANTHER" id="PTHR31465">
    <property type="entry name" value="PROTEIN RTA1-RELATED"/>
    <property type="match status" value="1"/>
</dbReference>
<dbReference type="GO" id="GO:0005886">
    <property type="term" value="C:plasma membrane"/>
    <property type="evidence" value="ECO:0007669"/>
    <property type="project" value="TreeGrafter"/>
</dbReference>
<feature type="transmembrane region" description="Helical" evidence="5">
    <location>
        <begin position="27"/>
        <end position="47"/>
    </location>
</feature>
<gene>
    <name evidence="6" type="ORF">N0V93_004243</name>
</gene>
<dbReference type="Pfam" id="PF04479">
    <property type="entry name" value="RTA1"/>
    <property type="match status" value="1"/>
</dbReference>
<evidence type="ECO:0000256" key="5">
    <source>
        <dbReference type="SAM" id="Phobius"/>
    </source>
</evidence>
<evidence type="ECO:0000256" key="3">
    <source>
        <dbReference type="ARBA" id="ARBA00022989"/>
    </source>
</evidence>
<feature type="transmembrane region" description="Helical" evidence="5">
    <location>
        <begin position="125"/>
        <end position="144"/>
    </location>
</feature>
<dbReference type="Proteomes" id="UP001140453">
    <property type="component" value="Unassembled WGS sequence"/>
</dbReference>
<evidence type="ECO:0000313" key="6">
    <source>
        <dbReference type="EMBL" id="KAJ4390645.1"/>
    </source>
</evidence>
<dbReference type="PANTHER" id="PTHR31465:SF8">
    <property type="entry name" value="DOMAIN PROTEIN, PUTATIVE (AFU_ORTHOLOGUE AFUA_6G14140)-RELATED"/>
    <property type="match status" value="1"/>
</dbReference>
<organism evidence="6 7">
    <name type="scientific">Gnomoniopsis smithogilvyi</name>
    <dbReference type="NCBI Taxonomy" id="1191159"/>
    <lineage>
        <taxon>Eukaryota</taxon>
        <taxon>Fungi</taxon>
        <taxon>Dikarya</taxon>
        <taxon>Ascomycota</taxon>
        <taxon>Pezizomycotina</taxon>
        <taxon>Sordariomycetes</taxon>
        <taxon>Sordariomycetidae</taxon>
        <taxon>Diaporthales</taxon>
        <taxon>Gnomoniaceae</taxon>
        <taxon>Gnomoniopsis</taxon>
    </lineage>
</organism>
<comment type="subcellular location">
    <subcellularLocation>
        <location evidence="1">Membrane</location>
        <topology evidence="1">Multi-pass membrane protein</topology>
    </subcellularLocation>
</comment>
<dbReference type="OrthoDB" id="3358017at2759"/>
<evidence type="ECO:0000256" key="1">
    <source>
        <dbReference type="ARBA" id="ARBA00004141"/>
    </source>
</evidence>
<evidence type="ECO:0000256" key="4">
    <source>
        <dbReference type="ARBA" id="ARBA00023136"/>
    </source>
</evidence>
<dbReference type="InterPro" id="IPR007568">
    <property type="entry name" value="RTA1"/>
</dbReference>
<proteinExistence type="predicted"/>
<accession>A0A9W8YS99</accession>
<dbReference type="AlphaFoldDB" id="A0A9W8YS99"/>
<comment type="caution">
    <text evidence="6">The sequence shown here is derived from an EMBL/GenBank/DDBJ whole genome shotgun (WGS) entry which is preliminary data.</text>
</comment>
<keyword evidence="4 5" id="KW-0472">Membrane</keyword>
<keyword evidence="3 5" id="KW-1133">Transmembrane helix</keyword>
<protein>
    <recommendedName>
        <fullName evidence="8">RTA1-like protein</fullName>
    </recommendedName>
</protein>
<feature type="transmembrane region" description="Helical" evidence="5">
    <location>
        <begin position="54"/>
        <end position="75"/>
    </location>
</feature>